<organism evidence="4 5">
    <name type="scientific">Symbiodinium microadriaticum</name>
    <name type="common">Dinoflagellate</name>
    <name type="synonym">Zooxanthella microadriatica</name>
    <dbReference type="NCBI Taxonomy" id="2951"/>
    <lineage>
        <taxon>Eukaryota</taxon>
        <taxon>Sar</taxon>
        <taxon>Alveolata</taxon>
        <taxon>Dinophyceae</taxon>
        <taxon>Suessiales</taxon>
        <taxon>Symbiodiniaceae</taxon>
        <taxon>Symbiodinium</taxon>
    </lineage>
</organism>
<dbReference type="Gene3D" id="3.40.710.10">
    <property type="entry name" value="DD-peptidase/beta-lactamase superfamily"/>
    <property type="match status" value="1"/>
</dbReference>
<comment type="caution">
    <text evidence="4">The sequence shown here is derived from an EMBL/GenBank/DDBJ whole genome shotgun (WGS) entry which is preliminary data.</text>
</comment>
<name>A0A1Q9EFT6_SYMMI</name>
<dbReference type="Pfam" id="PF00144">
    <property type="entry name" value="Beta-lactamase"/>
    <property type="match status" value="1"/>
</dbReference>
<dbReference type="OrthoDB" id="5946976at2759"/>
<evidence type="ECO:0000313" key="4">
    <source>
        <dbReference type="EMBL" id="OLQ06306.1"/>
    </source>
</evidence>
<protein>
    <recommendedName>
        <fullName evidence="3">Beta-lactamase-related domain-containing protein</fullName>
    </recommendedName>
</protein>
<evidence type="ECO:0000259" key="3">
    <source>
        <dbReference type="Pfam" id="PF00144"/>
    </source>
</evidence>
<dbReference type="InterPro" id="IPR051478">
    <property type="entry name" value="Beta-lactamase-like_AB/R"/>
</dbReference>
<dbReference type="SUPFAM" id="SSF56601">
    <property type="entry name" value="beta-lactamase/transpeptidase-like"/>
    <property type="match status" value="1"/>
</dbReference>
<dbReference type="EMBL" id="LSRX01000163">
    <property type="protein sequence ID" value="OLQ06306.1"/>
    <property type="molecule type" value="Genomic_DNA"/>
</dbReference>
<feature type="compositionally biased region" description="Basic and acidic residues" evidence="2">
    <location>
        <begin position="1066"/>
        <end position="1083"/>
    </location>
</feature>
<reference evidence="4 5" key="1">
    <citation type="submission" date="2016-02" db="EMBL/GenBank/DDBJ databases">
        <title>Genome analysis of coral dinoflagellate symbionts highlights evolutionary adaptations to a symbiotic lifestyle.</title>
        <authorList>
            <person name="Aranda M."/>
            <person name="Li Y."/>
            <person name="Liew Y.J."/>
            <person name="Baumgarten S."/>
            <person name="Simakov O."/>
            <person name="Wilson M."/>
            <person name="Piel J."/>
            <person name="Ashoor H."/>
            <person name="Bougouffa S."/>
            <person name="Bajic V.B."/>
            <person name="Ryu T."/>
            <person name="Ravasi T."/>
            <person name="Bayer T."/>
            <person name="Micklem G."/>
            <person name="Kim H."/>
            <person name="Bhak J."/>
            <person name="Lajeunesse T.C."/>
            <person name="Voolstra C.R."/>
        </authorList>
    </citation>
    <scope>NUCLEOTIDE SEQUENCE [LARGE SCALE GENOMIC DNA]</scope>
    <source>
        <strain evidence="4 5">CCMP2467</strain>
    </source>
</reference>
<sequence>MPCAACGAPTAGVAEWILRKLRRLSGKRSSEQFCRACLAKRRTGPEPPTRTGIGGYPDAVPAPMAKVACRFGSSCYQVSPEHCERFAHVVFDSGGPQLETLWDVFTYFDSRSSGYLCLSDFRAAAAELAQRGLLRDSPRRVEDMAAEWAAAGGVQRGHVSFVRFATWASRQGANLAVGLEVKPGSARRCRARVSGQACKCKTFVGRSGVCTCCGHAERVHWSDSSRQGLAALLLSCRPFHWTSGATGLVKLMDPVLLDKLNCLLSRTHKEADNWTRDRGCTLHGVNACESACIFKNKVAVPLGYRLASAQRNQSPLHWARYSMMRAAILKESHARGGCKPMGTASSQEPFDRLDGAPLDERVNEWWLFHGSSEASSATWKKSSGAGASLYGPGVYFAERITKADEYAVGSAGENGSTVYTALSESSQGDSGVRIRSQCGVGAVVVRVQPSGDITSQVYTAGAGGGLAPFDGQKMTSIFPIASNTKILTSILLVSLADHGKLAMDETVGSFLDQTCGSLPQPVANITLFQLASQTSGLPAQPTNLGGTPRNRHLEPCKRDPVDCNPFTQYTVQDLCQTLREVTLGPKGHYLYSNLAFGMLGYLLERRMGSSFEHLTHTWVLQPLGMYSGKITLNETEWQTLTPQGKDARTGEGRWRRQPYGILQGNGAFLVSIPDMGRLVGSMIKAERGRETPLAASLRQTLQPVTWSGLCACNACEEEELLKLSIPTAERGVVAMGWESSSSGLRRGWHKAGDIAGYSSWMAFNAASGRGAFGVDTCGGCGAELGSLRGSAVQQMVQLLADGPPEVVAPLPQLAEAELSALVGDFKACPAAPGKTQSSSLSRLSLSLHGSDRRKLLASTESFSGERSPAVTASPYSSAESDGLQAFSGVVLALSDPVGTIHGGANAKGPLATVAQRRSIHFLADSRFPNKRGAAVLHIGGVDVFFVDDDHLVSAVHTGASDPLGPNSMTELQPTALKSRYVLLCRVVAGSPRVCTTNQIDAERLREDILGGRHHSVLGDRVTELKKPFREIVVYDTDQVYPEFLLTYTRCWWTSALRPRPGGRRAQLQEDREGSKDSVEDPQVRRMSSVCLDWSAGKAQAHEVRFRDAWRLPGLYRASRAYLKQGHKRLRSAEALTLKRKADSLSPWEFGAESIVHYQSQDVDATRHLFLVKFGAVTSVHLCILAEQWSEAVAGGWKWVETQRYRSHNMNMLKFAKDGCWLVFGTRQALRGVAVLDAPVHRRCISIDDSGVLEWVGSHLHEPLKECLRDAREAAADPQHSGGFRGEGVRLTPATEPCVEHSLGYMMPATAAQGPGSRSAEELKSLVVKTLESNGVLGQIRAELRANVYKAIDNDDDVGASTVARSAAARSQVCLFVDS</sequence>
<dbReference type="Gene3D" id="3.90.228.10">
    <property type="match status" value="2"/>
</dbReference>
<dbReference type="Proteomes" id="UP000186817">
    <property type="component" value="Unassembled WGS sequence"/>
</dbReference>
<comment type="similarity">
    <text evidence="1">Belongs to the beta-lactamase family.</text>
</comment>
<feature type="region of interest" description="Disordered" evidence="2">
    <location>
        <begin position="1059"/>
        <end position="1083"/>
    </location>
</feature>
<evidence type="ECO:0000313" key="5">
    <source>
        <dbReference type="Proteomes" id="UP000186817"/>
    </source>
</evidence>
<evidence type="ECO:0000256" key="2">
    <source>
        <dbReference type="SAM" id="MobiDB-lite"/>
    </source>
</evidence>
<feature type="domain" description="Beta-lactamase-related" evidence="3">
    <location>
        <begin position="474"/>
        <end position="770"/>
    </location>
</feature>
<dbReference type="InterPro" id="IPR012338">
    <property type="entry name" value="Beta-lactam/transpept-like"/>
</dbReference>
<feature type="region of interest" description="Disordered" evidence="2">
    <location>
        <begin position="857"/>
        <end position="876"/>
    </location>
</feature>
<dbReference type="PANTHER" id="PTHR22935">
    <property type="entry name" value="PENICILLIN-BINDING PROTEIN"/>
    <property type="match status" value="1"/>
</dbReference>
<evidence type="ECO:0000256" key="1">
    <source>
        <dbReference type="ARBA" id="ARBA00038473"/>
    </source>
</evidence>
<dbReference type="InterPro" id="IPR001466">
    <property type="entry name" value="Beta-lactam-related"/>
</dbReference>
<proteinExistence type="inferred from homology"/>
<dbReference type="SUPFAM" id="SSF56399">
    <property type="entry name" value="ADP-ribosylation"/>
    <property type="match status" value="2"/>
</dbReference>
<keyword evidence="5" id="KW-1185">Reference proteome</keyword>
<dbReference type="PANTHER" id="PTHR22935:SF95">
    <property type="entry name" value="BETA-LACTAMASE-LIKE 1-RELATED"/>
    <property type="match status" value="1"/>
</dbReference>
<gene>
    <name evidence="4" type="ORF">AK812_SmicGene10402</name>
</gene>
<accession>A0A1Q9EFT6</accession>